<sequence length="137" mass="15132">MSSSRIEDRTEDFKDALESIGELEQFMMKHRKVTAFIKTYKEQIDLLKNSTTNEEANTKGWHGIKGSDASNADAVAHKHGVVCSSAASISTAVVLSNRGSTCFSACRLYFQSVGDKNDVPSVTQKARDGDEDPEWLR</sequence>
<dbReference type="Proteomes" id="UP001141552">
    <property type="component" value="Unassembled WGS sequence"/>
</dbReference>
<dbReference type="AlphaFoldDB" id="A0A9Q0JMM7"/>
<reference evidence="2" key="2">
    <citation type="journal article" date="2023" name="Plants (Basel)">
        <title>Annotation of the Turnera subulata (Passifloraceae) Draft Genome Reveals the S-Locus Evolved after the Divergence of Turneroideae from Passifloroideae in a Stepwise Manner.</title>
        <authorList>
            <person name="Henning P.M."/>
            <person name="Roalson E.H."/>
            <person name="Mir W."/>
            <person name="McCubbin A.G."/>
            <person name="Shore J.S."/>
        </authorList>
    </citation>
    <scope>NUCLEOTIDE SEQUENCE</scope>
    <source>
        <strain evidence="2">F60SS</strain>
    </source>
</reference>
<gene>
    <name evidence="2" type="ORF">Tsubulata_004649</name>
</gene>
<evidence type="ECO:0000256" key="1">
    <source>
        <dbReference type="SAM" id="MobiDB-lite"/>
    </source>
</evidence>
<keyword evidence="3" id="KW-1185">Reference proteome</keyword>
<dbReference type="EMBL" id="JAKUCV010001220">
    <property type="protein sequence ID" value="KAJ4847244.1"/>
    <property type="molecule type" value="Genomic_DNA"/>
</dbReference>
<reference evidence="2" key="1">
    <citation type="submission" date="2022-02" db="EMBL/GenBank/DDBJ databases">
        <authorList>
            <person name="Henning P.M."/>
            <person name="McCubbin A.G."/>
            <person name="Shore J.S."/>
        </authorList>
    </citation>
    <scope>NUCLEOTIDE SEQUENCE</scope>
    <source>
        <strain evidence="2">F60SS</strain>
        <tissue evidence="2">Leaves</tissue>
    </source>
</reference>
<dbReference type="OrthoDB" id="342981at2759"/>
<protein>
    <submittedName>
        <fullName evidence="2">Uncharacterized protein</fullName>
    </submittedName>
</protein>
<feature type="region of interest" description="Disordered" evidence="1">
    <location>
        <begin position="118"/>
        <end position="137"/>
    </location>
</feature>
<organism evidence="2 3">
    <name type="scientific">Turnera subulata</name>
    <dbReference type="NCBI Taxonomy" id="218843"/>
    <lineage>
        <taxon>Eukaryota</taxon>
        <taxon>Viridiplantae</taxon>
        <taxon>Streptophyta</taxon>
        <taxon>Embryophyta</taxon>
        <taxon>Tracheophyta</taxon>
        <taxon>Spermatophyta</taxon>
        <taxon>Magnoliopsida</taxon>
        <taxon>eudicotyledons</taxon>
        <taxon>Gunneridae</taxon>
        <taxon>Pentapetalae</taxon>
        <taxon>rosids</taxon>
        <taxon>fabids</taxon>
        <taxon>Malpighiales</taxon>
        <taxon>Passifloraceae</taxon>
        <taxon>Turnera</taxon>
    </lineage>
</organism>
<comment type="caution">
    <text evidence="2">The sequence shown here is derived from an EMBL/GenBank/DDBJ whole genome shotgun (WGS) entry which is preliminary data.</text>
</comment>
<evidence type="ECO:0000313" key="2">
    <source>
        <dbReference type="EMBL" id="KAJ4847244.1"/>
    </source>
</evidence>
<name>A0A9Q0JMM7_9ROSI</name>
<proteinExistence type="predicted"/>
<evidence type="ECO:0000313" key="3">
    <source>
        <dbReference type="Proteomes" id="UP001141552"/>
    </source>
</evidence>
<accession>A0A9Q0JMM7</accession>